<feature type="domain" description="Helix-turn-helix" evidence="2">
    <location>
        <begin position="31"/>
        <end position="80"/>
    </location>
</feature>
<organism evidence="3 4">
    <name type="scientific">Telmatocola sphagniphila</name>
    <dbReference type="NCBI Taxonomy" id="1123043"/>
    <lineage>
        <taxon>Bacteria</taxon>
        <taxon>Pseudomonadati</taxon>
        <taxon>Planctomycetota</taxon>
        <taxon>Planctomycetia</taxon>
        <taxon>Gemmatales</taxon>
        <taxon>Gemmataceae</taxon>
    </lineage>
</organism>
<reference evidence="3" key="1">
    <citation type="submission" date="2021-05" db="EMBL/GenBank/DDBJ databases">
        <title>Complete genome sequence of the cellulolytic planctomycete Telmatocola sphagniphila SP2T and characterization of the first cellulase from planctomycetes.</title>
        <authorList>
            <person name="Rakitin A.L."/>
            <person name="Beletsky A.V."/>
            <person name="Naumoff D.G."/>
            <person name="Kulichevskaya I.S."/>
            <person name="Mardanov A.V."/>
            <person name="Ravin N.V."/>
            <person name="Dedysh S.N."/>
        </authorList>
    </citation>
    <scope>NUCLEOTIDE SEQUENCE</scope>
    <source>
        <strain evidence="3">SP2T</strain>
    </source>
</reference>
<sequence length="117" mass="12997">MPSDHGRVSTSNEDNQRKGTTMEERLIEEGLLSLQEVARRCGVSPGMLWRLCKQGKLECVRTSANGRWLTSLKAVTRYLAGVKADMASVKTANEMDIEQRAAIATAKALAMCERKKR</sequence>
<evidence type="ECO:0000313" key="4">
    <source>
        <dbReference type="Proteomes" id="UP000676194"/>
    </source>
</evidence>
<dbReference type="Pfam" id="PF12728">
    <property type="entry name" value="HTH_17"/>
    <property type="match status" value="1"/>
</dbReference>
<gene>
    <name evidence="3" type="ORF">KIH39_04735</name>
</gene>
<evidence type="ECO:0000256" key="1">
    <source>
        <dbReference type="SAM" id="MobiDB-lite"/>
    </source>
</evidence>
<evidence type="ECO:0000259" key="2">
    <source>
        <dbReference type="Pfam" id="PF12728"/>
    </source>
</evidence>
<dbReference type="RefSeq" id="WP_213498117.1">
    <property type="nucleotide sequence ID" value="NZ_CP074694.1"/>
</dbReference>
<keyword evidence="4" id="KW-1185">Reference proteome</keyword>
<accession>A0A8E6B8C6</accession>
<dbReference type="EMBL" id="CP074694">
    <property type="protein sequence ID" value="QVL33227.1"/>
    <property type="molecule type" value="Genomic_DNA"/>
</dbReference>
<dbReference type="AlphaFoldDB" id="A0A8E6B8C6"/>
<feature type="region of interest" description="Disordered" evidence="1">
    <location>
        <begin position="1"/>
        <end position="22"/>
    </location>
</feature>
<evidence type="ECO:0000313" key="3">
    <source>
        <dbReference type="EMBL" id="QVL33227.1"/>
    </source>
</evidence>
<name>A0A8E6B8C6_9BACT</name>
<dbReference type="Proteomes" id="UP000676194">
    <property type="component" value="Chromosome"/>
</dbReference>
<protein>
    <submittedName>
        <fullName evidence="3">Helix-turn-helix domain-containing protein</fullName>
    </submittedName>
</protein>
<proteinExistence type="predicted"/>
<dbReference type="InterPro" id="IPR041657">
    <property type="entry name" value="HTH_17"/>
</dbReference>
<dbReference type="KEGG" id="tsph:KIH39_04735"/>